<dbReference type="AlphaFoldDB" id="A0A937RJR1"/>
<keyword evidence="3" id="KW-1185">Reference proteome</keyword>
<dbReference type="EMBL" id="JAEACQ010000272">
    <property type="protein sequence ID" value="MBL7631447.1"/>
    <property type="molecule type" value="Genomic_DNA"/>
</dbReference>
<gene>
    <name evidence="2" type="primary">ligD</name>
    <name evidence="2" type="ORF">I7412_30675</name>
</gene>
<keyword evidence="2" id="KW-0436">Ligase</keyword>
<feature type="domain" description="DNA ligase D polymerase" evidence="1">
    <location>
        <begin position="33"/>
        <end position="288"/>
    </location>
</feature>
<evidence type="ECO:0000313" key="2">
    <source>
        <dbReference type="EMBL" id="MBL7631447.1"/>
    </source>
</evidence>
<dbReference type="InterPro" id="IPR052171">
    <property type="entry name" value="NHEJ_LigD"/>
</dbReference>
<dbReference type="RefSeq" id="WP_203007042.1">
    <property type="nucleotide sequence ID" value="NZ_JADWYU010000203.1"/>
</dbReference>
<dbReference type="NCBIfam" id="TIGR02778">
    <property type="entry name" value="ligD_pol"/>
    <property type="match status" value="1"/>
</dbReference>
<dbReference type="PANTHER" id="PTHR42705">
    <property type="entry name" value="BIFUNCTIONAL NON-HOMOLOGOUS END JOINING PROTEIN LIGD"/>
    <property type="match status" value="1"/>
</dbReference>
<dbReference type="CDD" id="cd04861">
    <property type="entry name" value="LigD_Pol_like"/>
    <property type="match status" value="1"/>
</dbReference>
<sequence>MGGASGADQAVEVDGRQLKLSNLDKVLYPAGTTKAEVIDYYARIADVLLPHLTDRPLTVVRFPEGVGADGFFSKNAPAHRPAWVTTQTLPSPGSTKNRRTIDYLVAEERPTLVWLANLAALEMHTPMWRISTRKPDLLVADLDPGPGTNVLDCARVALLLREVLPEPLCVKTSGSKGLQVYGRVDDGRDSMRVRDDMRTVAERLARDHPDLVVSNMRKDLRHGRVLLDWSQNNPAKTTVSVYSLRARASPTVSTPVSWDEVAAARDPRDLAFTATQVLDRVARHGDLFAPLLGQQER</sequence>
<accession>A0A937RJR1</accession>
<dbReference type="Pfam" id="PF21686">
    <property type="entry name" value="LigD_Prim-Pol"/>
    <property type="match status" value="1"/>
</dbReference>
<comment type="caution">
    <text evidence="2">The sequence shown here is derived from an EMBL/GenBank/DDBJ whole genome shotgun (WGS) entry which is preliminary data.</text>
</comment>
<organism evidence="2 3">
    <name type="scientific">Frankia nepalensis</name>
    <dbReference type="NCBI Taxonomy" id="1836974"/>
    <lineage>
        <taxon>Bacteria</taxon>
        <taxon>Bacillati</taxon>
        <taxon>Actinomycetota</taxon>
        <taxon>Actinomycetes</taxon>
        <taxon>Frankiales</taxon>
        <taxon>Frankiaceae</taxon>
        <taxon>Frankia</taxon>
    </lineage>
</organism>
<dbReference type="Proteomes" id="UP000604475">
    <property type="component" value="Unassembled WGS sequence"/>
</dbReference>
<protein>
    <submittedName>
        <fullName evidence="2">Non-homologous end-joining DNA ligase</fullName>
        <ecNumber evidence="2">6.5.1.1</ecNumber>
    </submittedName>
</protein>
<name>A0A937RJR1_9ACTN</name>
<dbReference type="Gene3D" id="3.90.920.10">
    <property type="entry name" value="DNA primase, PRIM domain"/>
    <property type="match status" value="1"/>
</dbReference>
<evidence type="ECO:0000259" key="1">
    <source>
        <dbReference type="Pfam" id="PF21686"/>
    </source>
</evidence>
<proteinExistence type="predicted"/>
<dbReference type="InterPro" id="IPR014145">
    <property type="entry name" value="LigD_pol_dom"/>
</dbReference>
<dbReference type="EC" id="6.5.1.1" evidence="2"/>
<reference evidence="2" key="1">
    <citation type="submission" date="2020-12" db="EMBL/GenBank/DDBJ databases">
        <title>Genomic characterization of non-nitrogen-fixing Frankia strains.</title>
        <authorList>
            <person name="Carlos-Shanley C."/>
            <person name="Guerra T."/>
            <person name="Hahn D."/>
        </authorList>
    </citation>
    <scope>NUCLEOTIDE SEQUENCE</scope>
    <source>
        <strain evidence="2">CN6</strain>
    </source>
</reference>
<evidence type="ECO:0000313" key="3">
    <source>
        <dbReference type="Proteomes" id="UP000604475"/>
    </source>
</evidence>
<dbReference type="PANTHER" id="PTHR42705:SF2">
    <property type="entry name" value="BIFUNCTIONAL NON-HOMOLOGOUS END JOINING PROTEIN LIGD"/>
    <property type="match status" value="1"/>
</dbReference>
<dbReference type="GO" id="GO:0003910">
    <property type="term" value="F:DNA ligase (ATP) activity"/>
    <property type="evidence" value="ECO:0007669"/>
    <property type="project" value="UniProtKB-EC"/>
</dbReference>